<dbReference type="InterPro" id="IPR036457">
    <property type="entry name" value="PPM-type-like_dom_sf"/>
</dbReference>
<dbReference type="Pfam" id="PF00481">
    <property type="entry name" value="PP2C"/>
    <property type="match status" value="1"/>
</dbReference>
<evidence type="ECO:0000256" key="2">
    <source>
        <dbReference type="ARBA" id="ARBA00001946"/>
    </source>
</evidence>
<keyword evidence="7" id="KW-0460">Magnesium</keyword>
<evidence type="ECO:0000256" key="1">
    <source>
        <dbReference type="ARBA" id="ARBA00001936"/>
    </source>
</evidence>
<dbReference type="GO" id="GO:0004722">
    <property type="term" value="F:protein serine/threonine phosphatase activity"/>
    <property type="evidence" value="ECO:0007669"/>
    <property type="project" value="UniProtKB-EC"/>
</dbReference>
<comment type="catalytic activity">
    <reaction evidence="10">
        <text>O-phospho-L-seryl-[protein] + H2O = L-seryl-[protein] + phosphate</text>
        <dbReference type="Rhea" id="RHEA:20629"/>
        <dbReference type="Rhea" id="RHEA-COMP:9863"/>
        <dbReference type="Rhea" id="RHEA-COMP:11604"/>
        <dbReference type="ChEBI" id="CHEBI:15377"/>
        <dbReference type="ChEBI" id="CHEBI:29999"/>
        <dbReference type="ChEBI" id="CHEBI:43474"/>
        <dbReference type="ChEBI" id="CHEBI:83421"/>
        <dbReference type="EC" id="3.1.3.16"/>
    </reaction>
</comment>
<evidence type="ECO:0000256" key="4">
    <source>
        <dbReference type="ARBA" id="ARBA00013081"/>
    </source>
</evidence>
<comment type="similarity">
    <text evidence="3 12">Belongs to the PP2C family.</text>
</comment>
<comment type="catalytic activity">
    <reaction evidence="11">
        <text>O-phospho-L-threonyl-[protein] + H2O = L-threonyl-[protein] + phosphate</text>
        <dbReference type="Rhea" id="RHEA:47004"/>
        <dbReference type="Rhea" id="RHEA-COMP:11060"/>
        <dbReference type="Rhea" id="RHEA-COMP:11605"/>
        <dbReference type="ChEBI" id="CHEBI:15377"/>
        <dbReference type="ChEBI" id="CHEBI:30013"/>
        <dbReference type="ChEBI" id="CHEBI:43474"/>
        <dbReference type="ChEBI" id="CHEBI:61977"/>
        <dbReference type="EC" id="3.1.3.16"/>
    </reaction>
</comment>
<dbReference type="InterPro" id="IPR001932">
    <property type="entry name" value="PPM-type_phosphatase-like_dom"/>
</dbReference>
<evidence type="ECO:0000256" key="5">
    <source>
        <dbReference type="ARBA" id="ARBA00022723"/>
    </source>
</evidence>
<dbReference type="CDD" id="cd00143">
    <property type="entry name" value="PP2Cc"/>
    <property type="match status" value="1"/>
</dbReference>
<comment type="cofactor">
    <cofactor evidence="2">
        <name>Mg(2+)</name>
        <dbReference type="ChEBI" id="CHEBI:18420"/>
    </cofactor>
</comment>
<dbReference type="GO" id="GO:0046872">
    <property type="term" value="F:metal ion binding"/>
    <property type="evidence" value="ECO:0007669"/>
    <property type="project" value="UniProtKB-KW"/>
</dbReference>
<protein>
    <recommendedName>
        <fullName evidence="4">protein-serine/threonine phosphatase</fullName>
        <ecNumber evidence="4">3.1.3.16</ecNumber>
    </recommendedName>
</protein>
<keyword evidence="5" id="KW-0479">Metal-binding</keyword>
<name>F2DLM9_HORVV</name>
<evidence type="ECO:0000256" key="11">
    <source>
        <dbReference type="ARBA" id="ARBA00048336"/>
    </source>
</evidence>
<dbReference type="InterPro" id="IPR000222">
    <property type="entry name" value="PP2C_BS"/>
</dbReference>
<dbReference type="RefSeq" id="XP_044979329.1">
    <property type="nucleotide sequence ID" value="XM_045123394.1"/>
</dbReference>
<comment type="cofactor">
    <cofactor evidence="1">
        <name>Mn(2+)</name>
        <dbReference type="ChEBI" id="CHEBI:29035"/>
    </cofactor>
</comment>
<keyword evidence="8 12" id="KW-0904">Protein phosphatase</keyword>
<keyword evidence="9" id="KW-0464">Manganese</keyword>
<evidence type="ECO:0000256" key="7">
    <source>
        <dbReference type="ARBA" id="ARBA00022842"/>
    </source>
</evidence>
<dbReference type="AlphaFoldDB" id="F2DLM9"/>
<dbReference type="SMART" id="SM00331">
    <property type="entry name" value="PP2C_SIG"/>
    <property type="match status" value="1"/>
</dbReference>
<evidence type="ECO:0000313" key="14">
    <source>
        <dbReference type="EMBL" id="BAJ96000.1"/>
    </source>
</evidence>
<accession>F2DLM9</accession>
<evidence type="ECO:0000256" key="8">
    <source>
        <dbReference type="ARBA" id="ARBA00022912"/>
    </source>
</evidence>
<proteinExistence type="evidence at transcript level"/>
<evidence type="ECO:0000256" key="9">
    <source>
        <dbReference type="ARBA" id="ARBA00023211"/>
    </source>
</evidence>
<dbReference type="SUPFAM" id="SSF81606">
    <property type="entry name" value="PP2C-like"/>
    <property type="match status" value="1"/>
</dbReference>
<evidence type="ECO:0000256" key="6">
    <source>
        <dbReference type="ARBA" id="ARBA00022801"/>
    </source>
</evidence>
<evidence type="ECO:0000256" key="3">
    <source>
        <dbReference type="ARBA" id="ARBA00006702"/>
    </source>
</evidence>
<feature type="domain" description="PPM-type phosphatase" evidence="13">
    <location>
        <begin position="39"/>
        <end position="347"/>
    </location>
</feature>
<keyword evidence="6 12" id="KW-0378">Hydrolase</keyword>
<dbReference type="SMART" id="SM00332">
    <property type="entry name" value="PP2Cc"/>
    <property type="match status" value="1"/>
</dbReference>
<dbReference type="PANTHER" id="PTHR47992">
    <property type="entry name" value="PROTEIN PHOSPHATASE"/>
    <property type="match status" value="1"/>
</dbReference>
<dbReference type="EC" id="3.1.3.16" evidence="4"/>
<evidence type="ECO:0000256" key="12">
    <source>
        <dbReference type="RuleBase" id="RU003465"/>
    </source>
</evidence>
<reference evidence="14" key="1">
    <citation type="journal article" date="2011" name="Plant Physiol.">
        <title>Comprehensive sequence analysis of 24,783 barley full-length cDNAs derived from 12 clone libraries.</title>
        <authorList>
            <person name="Matsumoto T."/>
            <person name="Tanaka T."/>
            <person name="Sakai H."/>
            <person name="Amano N."/>
            <person name="Kanamori H."/>
            <person name="Kurita K."/>
            <person name="Kikuta A."/>
            <person name="Kamiya K."/>
            <person name="Yamamoto M."/>
            <person name="Ikawa H."/>
            <person name="Fujii N."/>
            <person name="Hori K."/>
            <person name="Itoh T."/>
            <person name="Sato K."/>
        </authorList>
    </citation>
    <scope>NUCLEOTIDE SEQUENCE</scope>
    <source>
        <tissue evidence="14">Shoot and root</tissue>
    </source>
</reference>
<sequence length="399" mass="43209">MRGSRWCCCCFGRGGGGAGRSGSVADDGLVWDVGLKAHASGEYSVAVAQANEALEDQAQVLVSPASTLVGVYDGHGGPDAARFVNARLFSLIQELASQSGGLSAQVIKRAFGATEEEFMGMVEKSWPSQPRLMSVGSCCLVGAIEDGTLHVANLGDSRAVLGRLASTAGKKRRARAVVAERLSRDHNVADEEVRREVAEAHPDDPHIVMSSHGVWRIKGIIQVSRSIGDAYLKRPDLCSPAVMQSLCPFPLRRPVMSAVPSVTSRRLRPGDQFIIFASDGLWEQLSDDAAVGIVSRSPRKGVAMRLVRAAQLEAARKKDMRYESIAAIEKGRRRRFHDDITVVVLFLDNRCEGTPRRPRGRPDQARAALIVLPAGQSVSDVDAHRKRARGVNFQRLFAP</sequence>
<dbReference type="Gene3D" id="3.60.40.10">
    <property type="entry name" value="PPM-type phosphatase domain"/>
    <property type="match status" value="1"/>
</dbReference>
<dbReference type="InterPro" id="IPR015655">
    <property type="entry name" value="PP2C"/>
</dbReference>
<dbReference type="PROSITE" id="PS01032">
    <property type="entry name" value="PPM_1"/>
    <property type="match status" value="1"/>
</dbReference>
<evidence type="ECO:0000259" key="13">
    <source>
        <dbReference type="PROSITE" id="PS51746"/>
    </source>
</evidence>
<dbReference type="OrthoDB" id="420076at2759"/>
<dbReference type="FunFam" id="3.60.40.10:FF:000020">
    <property type="entry name" value="Probable protein phosphatase 2C 42"/>
    <property type="match status" value="1"/>
</dbReference>
<evidence type="ECO:0000256" key="10">
    <source>
        <dbReference type="ARBA" id="ARBA00047761"/>
    </source>
</evidence>
<organism evidence="14">
    <name type="scientific">Hordeum vulgare subsp. vulgare</name>
    <name type="common">Domesticated barley</name>
    <dbReference type="NCBI Taxonomy" id="112509"/>
    <lineage>
        <taxon>Eukaryota</taxon>
        <taxon>Viridiplantae</taxon>
        <taxon>Streptophyta</taxon>
        <taxon>Embryophyta</taxon>
        <taxon>Tracheophyta</taxon>
        <taxon>Spermatophyta</taxon>
        <taxon>Magnoliopsida</taxon>
        <taxon>Liliopsida</taxon>
        <taxon>Poales</taxon>
        <taxon>Poaceae</taxon>
        <taxon>BOP clade</taxon>
        <taxon>Pooideae</taxon>
        <taxon>Triticodae</taxon>
        <taxon>Triticeae</taxon>
        <taxon>Hordeinae</taxon>
        <taxon>Hordeum</taxon>
    </lineage>
</organism>
<dbReference type="GeneID" id="123446855"/>
<dbReference type="EMBL" id="AK364797">
    <property type="protein sequence ID" value="BAJ96000.1"/>
    <property type="molecule type" value="mRNA"/>
</dbReference>
<dbReference type="PROSITE" id="PS51746">
    <property type="entry name" value="PPM_2"/>
    <property type="match status" value="1"/>
</dbReference>